<protein>
    <submittedName>
        <fullName evidence="2">Uncharacterized protein</fullName>
    </submittedName>
</protein>
<evidence type="ECO:0000256" key="1">
    <source>
        <dbReference type="SAM" id="MobiDB-lite"/>
    </source>
</evidence>
<evidence type="ECO:0000313" key="2">
    <source>
        <dbReference type="EMBL" id="RMX68553.1"/>
    </source>
</evidence>
<organism evidence="2 4">
    <name type="scientific">Peronospora effusa</name>
    <dbReference type="NCBI Taxonomy" id="542832"/>
    <lineage>
        <taxon>Eukaryota</taxon>
        <taxon>Sar</taxon>
        <taxon>Stramenopiles</taxon>
        <taxon>Oomycota</taxon>
        <taxon>Peronosporomycetes</taxon>
        <taxon>Peronosporales</taxon>
        <taxon>Peronosporaceae</taxon>
        <taxon>Peronospora</taxon>
    </lineage>
</organism>
<comment type="caution">
    <text evidence="2">The sequence shown here is derived from an EMBL/GenBank/DDBJ whole genome shotgun (WGS) entry which is preliminary data.</text>
</comment>
<dbReference type="EMBL" id="QLLG01000064">
    <property type="protein sequence ID" value="RMX68553.1"/>
    <property type="molecule type" value="Genomic_DNA"/>
</dbReference>
<dbReference type="VEuPathDB" id="FungiDB:DD237_002321"/>
<dbReference type="Proteomes" id="UP000286097">
    <property type="component" value="Unassembled WGS sequence"/>
</dbReference>
<dbReference type="STRING" id="542832.A0A3M6VQY2"/>
<accession>A0A3M6VQY2</accession>
<proteinExistence type="predicted"/>
<name>A0A3M6VQY2_9STRA</name>
<sequence>METVDECSAKQTRHDLNAKSTVSEEEMPLLFMDGLPSNFHKNAELATIATFMDSADEKESDDDDEASGNGSKQRQQRHDVSMKSIRRRKPYTKLTLQDRNKRKRDKAMTPDTKELQLFLSMFHVS</sequence>
<keyword evidence="4" id="KW-1185">Reference proteome</keyword>
<gene>
    <name evidence="3" type="ORF">DD237_002321</name>
    <name evidence="2" type="ORF">DD238_005301</name>
</gene>
<dbReference type="AlphaFoldDB" id="A0A3M6VQY2"/>
<evidence type="ECO:0000313" key="4">
    <source>
        <dbReference type="Proteomes" id="UP000282087"/>
    </source>
</evidence>
<feature type="compositionally biased region" description="Acidic residues" evidence="1">
    <location>
        <begin position="54"/>
        <end position="66"/>
    </location>
</feature>
<evidence type="ECO:0000313" key="3">
    <source>
        <dbReference type="EMBL" id="RQM10224.1"/>
    </source>
</evidence>
<dbReference type="Proteomes" id="UP000282087">
    <property type="component" value="Unassembled WGS sequence"/>
</dbReference>
<feature type="region of interest" description="Disordered" evidence="1">
    <location>
        <begin position="1"/>
        <end position="23"/>
    </location>
</feature>
<feature type="region of interest" description="Disordered" evidence="1">
    <location>
        <begin position="50"/>
        <end position="112"/>
    </location>
</feature>
<reference evidence="4 5" key="1">
    <citation type="submission" date="2018-06" db="EMBL/GenBank/DDBJ databases">
        <title>Comparative genomics of downy mildews reveals potential adaptations to biotrophy.</title>
        <authorList>
            <person name="Fletcher K."/>
            <person name="Klosterman S.J."/>
            <person name="Derevnina L."/>
            <person name="Martin F."/>
            <person name="Koike S."/>
            <person name="Reyes Chin-Wo S."/>
            <person name="Mou B."/>
            <person name="Michelmore R."/>
        </authorList>
    </citation>
    <scope>NUCLEOTIDE SEQUENCE [LARGE SCALE GENOMIC DNA]</scope>
    <source>
        <strain evidence="3 5">R13</strain>
        <strain evidence="2 4">R14</strain>
    </source>
</reference>
<dbReference type="EMBL" id="QKXF01000649">
    <property type="protein sequence ID" value="RQM10224.1"/>
    <property type="molecule type" value="Genomic_DNA"/>
</dbReference>
<evidence type="ECO:0000313" key="5">
    <source>
        <dbReference type="Proteomes" id="UP000286097"/>
    </source>
</evidence>